<keyword evidence="3" id="KW-1185">Reference proteome</keyword>
<sequence>MKIFNKLWFFETDVIGLLTSVAEEKEYAKEKKILKIIVLELSSKECVDLVIFCGLLLSFNLLKSNFLEAEISMIYVCFLFSSLIPTNLDMIEQGVNGTQLLFIANEGKVVSLEDDFMSLTRRCTIEKLQDNNEVEWLTFIKLVLLKMQVGGILLVYVKKSIHPQNGAYYCDFYVKYITNITLRFKIKINLKIIVARVFLFCLIMKHFIWLINDVLTCLLRFKKMQVYRVCDDPTIIVMFELSDYNVDDEPTPKEEPALQKPVIYEKGDIDIKKESSSTSIKSNKVAGESFGILCKSPILIDFLVEKQTNVFGGNEVAVVVNDENEKPEKIPKNDTVIDKLSSELNILLNSPMKKTQEVLSQFLDGCSQYKDKLLCIDVARVTKTSQNCAGVREYRRNSLKRKRVQRHQNKIWLKCRRIIIRVQILYYQQHYRAEKCVMASSGFQADVKALQKVLSTRHLTPVSEVYELLGNGNRNVQQAVKWLEQLIPFSLFLLVVFIRQHLQGKGCVFTYDAVGSYERRGRRYIVVKGGNAPLPRVLAILLKNKVVPNSRFKITIA</sequence>
<dbReference type="STRING" id="3818.A0A445EJP9"/>
<keyword evidence="1" id="KW-1133">Transmembrane helix</keyword>
<feature type="transmembrane region" description="Helical" evidence="1">
    <location>
        <begin position="193"/>
        <end position="211"/>
    </location>
</feature>
<dbReference type="Proteomes" id="UP000289738">
    <property type="component" value="Chromosome A01"/>
</dbReference>
<organism evidence="2 3">
    <name type="scientific">Arachis hypogaea</name>
    <name type="common">Peanut</name>
    <dbReference type="NCBI Taxonomy" id="3818"/>
    <lineage>
        <taxon>Eukaryota</taxon>
        <taxon>Viridiplantae</taxon>
        <taxon>Streptophyta</taxon>
        <taxon>Embryophyta</taxon>
        <taxon>Tracheophyta</taxon>
        <taxon>Spermatophyta</taxon>
        <taxon>Magnoliopsida</taxon>
        <taxon>eudicotyledons</taxon>
        <taxon>Gunneridae</taxon>
        <taxon>Pentapetalae</taxon>
        <taxon>rosids</taxon>
        <taxon>fabids</taxon>
        <taxon>Fabales</taxon>
        <taxon>Fabaceae</taxon>
        <taxon>Papilionoideae</taxon>
        <taxon>50 kb inversion clade</taxon>
        <taxon>dalbergioids sensu lato</taxon>
        <taxon>Dalbergieae</taxon>
        <taxon>Pterocarpus clade</taxon>
        <taxon>Arachis</taxon>
    </lineage>
</organism>
<gene>
    <name evidence="2" type="ORF">Ahy_A01g000115</name>
</gene>
<name>A0A445EJP9_ARAHY</name>
<dbReference type="EMBL" id="SDMP01000001">
    <property type="protein sequence ID" value="RYR75563.1"/>
    <property type="molecule type" value="Genomic_DNA"/>
</dbReference>
<dbReference type="AlphaFoldDB" id="A0A445EJP9"/>
<accession>A0A445EJP9</accession>
<proteinExistence type="predicted"/>
<protein>
    <submittedName>
        <fullName evidence="2">Uncharacterized protein</fullName>
    </submittedName>
</protein>
<evidence type="ECO:0000313" key="2">
    <source>
        <dbReference type="EMBL" id="RYR75563.1"/>
    </source>
</evidence>
<comment type="caution">
    <text evidence="2">The sequence shown here is derived from an EMBL/GenBank/DDBJ whole genome shotgun (WGS) entry which is preliminary data.</text>
</comment>
<reference evidence="2 3" key="1">
    <citation type="submission" date="2019-01" db="EMBL/GenBank/DDBJ databases">
        <title>Sequencing of cultivated peanut Arachis hypogaea provides insights into genome evolution and oil improvement.</title>
        <authorList>
            <person name="Chen X."/>
        </authorList>
    </citation>
    <scope>NUCLEOTIDE SEQUENCE [LARGE SCALE GENOMIC DNA]</scope>
    <source>
        <strain evidence="3">cv. Fuhuasheng</strain>
        <tissue evidence="2">Leaves</tissue>
    </source>
</reference>
<evidence type="ECO:0000256" key="1">
    <source>
        <dbReference type="SAM" id="Phobius"/>
    </source>
</evidence>
<evidence type="ECO:0000313" key="3">
    <source>
        <dbReference type="Proteomes" id="UP000289738"/>
    </source>
</evidence>
<keyword evidence="1" id="KW-0472">Membrane</keyword>
<keyword evidence="1" id="KW-0812">Transmembrane</keyword>